<dbReference type="Gene3D" id="3.30.110.60">
    <property type="entry name" value="YhbY-like"/>
    <property type="match status" value="1"/>
</dbReference>
<dbReference type="SUPFAM" id="SSF75471">
    <property type="entry name" value="YhbY-like"/>
    <property type="match status" value="1"/>
</dbReference>
<evidence type="ECO:0000256" key="3">
    <source>
        <dbReference type="SAM" id="MobiDB-lite"/>
    </source>
</evidence>
<dbReference type="GO" id="GO:0003723">
    <property type="term" value="F:RNA binding"/>
    <property type="evidence" value="ECO:0007669"/>
    <property type="project" value="UniProtKB-UniRule"/>
</dbReference>
<dbReference type="PROSITE" id="PS51295">
    <property type="entry name" value="CRM"/>
    <property type="match status" value="1"/>
</dbReference>
<protein>
    <submittedName>
        <fullName evidence="5">Ribosome assembly RNA-binding protein YhbY</fullName>
    </submittedName>
</protein>
<keyword evidence="6" id="KW-1185">Reference proteome</keyword>
<dbReference type="InterPro" id="IPR001890">
    <property type="entry name" value="RNA-binding_CRM"/>
</dbReference>
<evidence type="ECO:0000313" key="5">
    <source>
        <dbReference type="EMBL" id="AVP98405.1"/>
    </source>
</evidence>
<dbReference type="Proteomes" id="UP000241074">
    <property type="component" value="Chromosome"/>
</dbReference>
<accession>A0A2P1PU85</accession>
<feature type="compositionally biased region" description="Basic and acidic residues" evidence="3">
    <location>
        <begin position="105"/>
        <end position="160"/>
    </location>
</feature>
<feature type="domain" description="CRM" evidence="4">
    <location>
        <begin position="1"/>
        <end position="97"/>
    </location>
</feature>
<reference evidence="5 6" key="2">
    <citation type="submission" date="2018-03" db="EMBL/GenBank/DDBJ databases">
        <authorList>
            <person name="Keele B.F."/>
        </authorList>
    </citation>
    <scope>NUCLEOTIDE SEQUENCE [LARGE SCALE GENOMIC DNA]</scope>
    <source>
        <strain evidence="5 6">D13</strain>
    </source>
</reference>
<dbReference type="InterPro" id="IPR017924">
    <property type="entry name" value="RNA-binding_YhbY"/>
</dbReference>
<evidence type="ECO:0000259" key="4">
    <source>
        <dbReference type="PROSITE" id="PS51295"/>
    </source>
</evidence>
<reference evidence="5 6" key="1">
    <citation type="submission" date="2018-03" db="EMBL/GenBank/DDBJ databases">
        <title>Ahniella affigens gen. nov., sp. nov., a gammaproteobacterium isolated from sandy soil near a stream.</title>
        <authorList>
            <person name="Ko Y."/>
            <person name="Kim J.-H."/>
        </authorList>
    </citation>
    <scope>NUCLEOTIDE SEQUENCE [LARGE SCALE GENOMIC DNA]</scope>
    <source>
        <strain evidence="5 6">D13</strain>
    </source>
</reference>
<evidence type="ECO:0000256" key="1">
    <source>
        <dbReference type="ARBA" id="ARBA00022884"/>
    </source>
</evidence>
<dbReference type="AlphaFoldDB" id="A0A2P1PU85"/>
<dbReference type="NCBIfam" id="TIGR00253">
    <property type="entry name" value="RNA_bind_YhbY"/>
    <property type="match status" value="1"/>
</dbReference>
<evidence type="ECO:0000313" key="6">
    <source>
        <dbReference type="Proteomes" id="UP000241074"/>
    </source>
</evidence>
<dbReference type="InterPro" id="IPR035920">
    <property type="entry name" value="YhbY-like_sf"/>
</dbReference>
<dbReference type="PANTHER" id="PTHR40065">
    <property type="entry name" value="RNA-BINDING PROTEIN YHBY"/>
    <property type="match status" value="1"/>
</dbReference>
<dbReference type="KEGG" id="xba:C7S18_14945"/>
<dbReference type="InterPro" id="IPR051925">
    <property type="entry name" value="RNA-binding_domain"/>
</dbReference>
<evidence type="ECO:0000256" key="2">
    <source>
        <dbReference type="PROSITE-ProRule" id="PRU00626"/>
    </source>
</evidence>
<gene>
    <name evidence="5" type="primary">yhbY</name>
    <name evidence="5" type="ORF">C7S18_14945</name>
</gene>
<dbReference type="Pfam" id="PF01985">
    <property type="entry name" value="CRS1_YhbY"/>
    <property type="match status" value="1"/>
</dbReference>
<proteinExistence type="predicted"/>
<organism evidence="5 6">
    <name type="scientific">Ahniella affigens</name>
    <dbReference type="NCBI Taxonomy" id="2021234"/>
    <lineage>
        <taxon>Bacteria</taxon>
        <taxon>Pseudomonadati</taxon>
        <taxon>Pseudomonadota</taxon>
        <taxon>Gammaproteobacteria</taxon>
        <taxon>Lysobacterales</taxon>
        <taxon>Rhodanobacteraceae</taxon>
        <taxon>Ahniella</taxon>
    </lineage>
</organism>
<dbReference type="SMART" id="SM01103">
    <property type="entry name" value="CRS1_YhbY"/>
    <property type="match status" value="1"/>
</dbReference>
<sequence length="210" mass="22907">MSLNSAQIRYLRGLAHSLKPVVMLGAQGLTDAVVAALEEALAQHELIKLKTAGEDRAERDAAVAALVERTGAELVQRIGHVAVLFKRAKEPKLDVPGLPKPAPKQAERPTARPERANARRTFARDDEAPRGRRSFARDDEAPRGRRSVARDDEAPRDRRAPSKGRVYGKPKAANFGAASKSRDGQGPKRPTKVFGRAKNLTTRRGGNRSD</sequence>
<name>A0A2P1PU85_9GAMM</name>
<dbReference type="PANTHER" id="PTHR40065:SF3">
    <property type="entry name" value="RNA-BINDING PROTEIN YHBY"/>
    <property type="match status" value="1"/>
</dbReference>
<dbReference type="OrthoDB" id="9797519at2"/>
<feature type="region of interest" description="Disordered" evidence="3">
    <location>
        <begin position="92"/>
        <end position="210"/>
    </location>
</feature>
<dbReference type="EMBL" id="CP027860">
    <property type="protein sequence ID" value="AVP98405.1"/>
    <property type="molecule type" value="Genomic_DNA"/>
</dbReference>
<keyword evidence="1 2" id="KW-0694">RNA-binding</keyword>